<reference evidence="2" key="1">
    <citation type="journal article" date="2014" name="Int. J. Syst. Evol. Microbiol.">
        <title>Complete genome sequence of Corynebacterium casei LMG S-19264T (=DSM 44701T), isolated from a smear-ripened cheese.</title>
        <authorList>
            <consortium name="US DOE Joint Genome Institute (JGI-PGF)"/>
            <person name="Walter F."/>
            <person name="Albersmeier A."/>
            <person name="Kalinowski J."/>
            <person name="Ruckert C."/>
        </authorList>
    </citation>
    <scope>NUCLEOTIDE SEQUENCE</scope>
    <source>
        <strain evidence="2">JCM 4346</strain>
    </source>
</reference>
<dbReference type="RefSeq" id="WP_189941290.1">
    <property type="nucleotide sequence ID" value="NZ_BMSX01000017.1"/>
</dbReference>
<evidence type="ECO:0000313" key="2">
    <source>
        <dbReference type="EMBL" id="GGR38971.1"/>
    </source>
</evidence>
<gene>
    <name evidence="2" type="ORF">GCM10010251_64480</name>
</gene>
<sequence>MFETITDFFGGLFDGPTWASAATSAVCASLGALLLARFLGWRRISWSEVYNGPINSKVGPGMWEVHWEGRAIRYGSLVMLEVRNSGVQTLEPEHFAAPLTFTFAGKKVVHYKVRDAKQP</sequence>
<keyword evidence="1" id="KW-0812">Transmembrane</keyword>
<feature type="transmembrane region" description="Helical" evidence="1">
    <location>
        <begin position="18"/>
        <end position="39"/>
    </location>
</feature>
<proteinExistence type="predicted"/>
<organism evidence="2 3">
    <name type="scientific">Streptomyces aurantiogriseus</name>
    <dbReference type="NCBI Taxonomy" id="66870"/>
    <lineage>
        <taxon>Bacteria</taxon>
        <taxon>Bacillati</taxon>
        <taxon>Actinomycetota</taxon>
        <taxon>Actinomycetes</taxon>
        <taxon>Kitasatosporales</taxon>
        <taxon>Streptomycetaceae</taxon>
        <taxon>Streptomyces</taxon>
    </lineage>
</organism>
<keyword evidence="1" id="KW-0472">Membrane</keyword>
<keyword evidence="1" id="KW-1133">Transmembrane helix</keyword>
<dbReference type="EMBL" id="BMSX01000017">
    <property type="protein sequence ID" value="GGR38971.1"/>
    <property type="molecule type" value="Genomic_DNA"/>
</dbReference>
<evidence type="ECO:0000256" key="1">
    <source>
        <dbReference type="SAM" id="Phobius"/>
    </source>
</evidence>
<accession>A0A918FI42</accession>
<dbReference type="AlphaFoldDB" id="A0A918FI42"/>
<dbReference type="Proteomes" id="UP000658320">
    <property type="component" value="Unassembled WGS sequence"/>
</dbReference>
<reference evidence="2" key="2">
    <citation type="submission" date="2020-09" db="EMBL/GenBank/DDBJ databases">
        <authorList>
            <person name="Sun Q."/>
            <person name="Ohkuma M."/>
        </authorList>
    </citation>
    <scope>NUCLEOTIDE SEQUENCE</scope>
    <source>
        <strain evidence="2">JCM 4346</strain>
    </source>
</reference>
<keyword evidence="3" id="KW-1185">Reference proteome</keyword>
<evidence type="ECO:0000313" key="3">
    <source>
        <dbReference type="Proteomes" id="UP000658320"/>
    </source>
</evidence>
<protein>
    <submittedName>
        <fullName evidence="2">Uncharacterized protein</fullName>
    </submittedName>
</protein>
<comment type="caution">
    <text evidence="2">The sequence shown here is derived from an EMBL/GenBank/DDBJ whole genome shotgun (WGS) entry which is preliminary data.</text>
</comment>
<name>A0A918FI42_9ACTN</name>